<dbReference type="EMBL" id="JBHTBJ010000060">
    <property type="protein sequence ID" value="MFC7279785.1"/>
    <property type="molecule type" value="Genomic_DNA"/>
</dbReference>
<name>A0ABW2I4G5_9ACTN</name>
<dbReference type="PRINTS" id="PR00455">
    <property type="entry name" value="HTHTETR"/>
</dbReference>
<dbReference type="Pfam" id="PF00440">
    <property type="entry name" value="TetR_N"/>
    <property type="match status" value="1"/>
</dbReference>
<dbReference type="PROSITE" id="PS50977">
    <property type="entry name" value="HTH_TETR_2"/>
    <property type="match status" value="1"/>
</dbReference>
<proteinExistence type="predicted"/>
<keyword evidence="7" id="KW-1185">Reference proteome</keyword>
<evidence type="ECO:0000256" key="2">
    <source>
        <dbReference type="ARBA" id="ARBA00023125"/>
    </source>
</evidence>
<dbReference type="PANTHER" id="PTHR30055">
    <property type="entry name" value="HTH-TYPE TRANSCRIPTIONAL REGULATOR RUTR"/>
    <property type="match status" value="1"/>
</dbReference>
<evidence type="ECO:0000256" key="3">
    <source>
        <dbReference type="ARBA" id="ARBA00023163"/>
    </source>
</evidence>
<keyword evidence="2 4" id="KW-0238">DNA-binding</keyword>
<dbReference type="Gene3D" id="1.10.357.10">
    <property type="entry name" value="Tetracycline Repressor, domain 2"/>
    <property type="match status" value="1"/>
</dbReference>
<protein>
    <submittedName>
        <fullName evidence="6">TetR/AcrR family transcriptional regulator</fullName>
    </submittedName>
</protein>
<dbReference type="Pfam" id="PF21351">
    <property type="entry name" value="TetR_C_41"/>
    <property type="match status" value="1"/>
</dbReference>
<comment type="caution">
    <text evidence="6">The sequence shown here is derived from an EMBL/GenBank/DDBJ whole genome shotgun (WGS) entry which is preliminary data.</text>
</comment>
<evidence type="ECO:0000313" key="6">
    <source>
        <dbReference type="EMBL" id="MFC7279785.1"/>
    </source>
</evidence>
<dbReference type="InterPro" id="IPR049484">
    <property type="entry name" value="Rv0078-like_C"/>
</dbReference>
<sequence>MRALGEADDSLLFAAAETFGRQGYAATSVDEVARLAGVGRGAVHHRYGTKSALFRSALVFRQRRLAERFVSASSVRIGWDALRAGCAVMLDAYRDAGVRRMLLIDGPAVLGPEQLRAVEDAYVGDLLRRGLQQATGDRDVEARLSVLRGALAEAGLLLARDPAALGALEREIESLLDAFQRNPAPA</sequence>
<keyword evidence="1" id="KW-0805">Transcription regulation</keyword>
<organism evidence="6 7">
    <name type="scientific">Paractinoplanes rhizophilus</name>
    <dbReference type="NCBI Taxonomy" id="1416877"/>
    <lineage>
        <taxon>Bacteria</taxon>
        <taxon>Bacillati</taxon>
        <taxon>Actinomycetota</taxon>
        <taxon>Actinomycetes</taxon>
        <taxon>Micromonosporales</taxon>
        <taxon>Micromonosporaceae</taxon>
        <taxon>Paractinoplanes</taxon>
    </lineage>
</organism>
<keyword evidence="3" id="KW-0804">Transcription</keyword>
<reference evidence="7" key="1">
    <citation type="journal article" date="2019" name="Int. J. Syst. Evol. Microbiol.">
        <title>The Global Catalogue of Microorganisms (GCM) 10K type strain sequencing project: providing services to taxonomists for standard genome sequencing and annotation.</title>
        <authorList>
            <consortium name="The Broad Institute Genomics Platform"/>
            <consortium name="The Broad Institute Genome Sequencing Center for Infectious Disease"/>
            <person name="Wu L."/>
            <person name="Ma J."/>
        </authorList>
    </citation>
    <scope>NUCLEOTIDE SEQUENCE [LARGE SCALE GENOMIC DNA]</scope>
    <source>
        <strain evidence="7">XZYJT-10</strain>
    </source>
</reference>
<evidence type="ECO:0000256" key="1">
    <source>
        <dbReference type="ARBA" id="ARBA00023015"/>
    </source>
</evidence>
<dbReference type="InterPro" id="IPR009057">
    <property type="entry name" value="Homeodomain-like_sf"/>
</dbReference>
<feature type="DNA-binding region" description="H-T-H motif" evidence="4">
    <location>
        <begin position="28"/>
        <end position="47"/>
    </location>
</feature>
<dbReference type="InterPro" id="IPR050109">
    <property type="entry name" value="HTH-type_TetR-like_transc_reg"/>
</dbReference>
<evidence type="ECO:0000313" key="7">
    <source>
        <dbReference type="Proteomes" id="UP001596548"/>
    </source>
</evidence>
<gene>
    <name evidence="6" type="ORF">ACFQS1_37995</name>
</gene>
<evidence type="ECO:0000259" key="5">
    <source>
        <dbReference type="PROSITE" id="PS50977"/>
    </source>
</evidence>
<evidence type="ECO:0000256" key="4">
    <source>
        <dbReference type="PROSITE-ProRule" id="PRU00335"/>
    </source>
</evidence>
<accession>A0ABW2I4G5</accession>
<dbReference type="InterPro" id="IPR001647">
    <property type="entry name" value="HTH_TetR"/>
</dbReference>
<dbReference type="PANTHER" id="PTHR30055:SF234">
    <property type="entry name" value="HTH-TYPE TRANSCRIPTIONAL REGULATOR BETI"/>
    <property type="match status" value="1"/>
</dbReference>
<dbReference type="Proteomes" id="UP001596548">
    <property type="component" value="Unassembled WGS sequence"/>
</dbReference>
<dbReference type="RefSeq" id="WP_378977443.1">
    <property type="nucleotide sequence ID" value="NZ_JBHTBJ010000060.1"/>
</dbReference>
<dbReference type="SUPFAM" id="SSF46689">
    <property type="entry name" value="Homeodomain-like"/>
    <property type="match status" value="1"/>
</dbReference>
<feature type="domain" description="HTH tetR-type" evidence="5">
    <location>
        <begin position="5"/>
        <end position="65"/>
    </location>
</feature>